<dbReference type="OrthoDB" id="7809559at2"/>
<accession>A0A371RLE3</accession>
<dbReference type="GO" id="GO:0016651">
    <property type="term" value="F:oxidoreductase activity, acting on NAD(P)H"/>
    <property type="evidence" value="ECO:0007669"/>
    <property type="project" value="TreeGrafter"/>
</dbReference>
<dbReference type="SUPFAM" id="SSF55424">
    <property type="entry name" value="FAD/NAD-linked reductases, dimerisation (C-terminal) domain"/>
    <property type="match status" value="1"/>
</dbReference>
<dbReference type="PANTHER" id="PTHR43557">
    <property type="entry name" value="APOPTOSIS-INDUCING FACTOR 1"/>
    <property type="match status" value="1"/>
</dbReference>
<evidence type="ECO:0000256" key="4">
    <source>
        <dbReference type="ARBA" id="ARBA00023002"/>
    </source>
</evidence>
<sequence length="413" mass="44405">MQQSHFDILIIGGGQAGRRAAEGAREASPSATIAILGEEIHLPYDRPSLSKERLLDPDDDRCFVRQRMDFDEKRIELFPGQCAVSIDRQAHLVRTEEGREYGYGRLILATGSRVRWLPSFGVPGERVMALRTLEDCANLSGRIRQGARIVVIGAGFIGLEVAAAARQQGASVKVIEAGSSVLGRVFPPAAADHVARLQQEMGVEILLDTSVRQVTEGPDGVAVEIGVETLRADIAVVGIGVIPNLELAIKAGLDVVDGIMVDKEGRSSDPDIYAAGEVTAHPVLGCDRSRRLESWQVAEEQAYAAGRSAAGSPTAYAAWPWFWSDQGRHNIQMLGLADSCANWIAREYDHDRCSFVALDDAHTVTGMITINAGGDIGAGRRLLGTTQDPAQLRDPEASLRSLIPRRAAAQGSA</sequence>
<evidence type="ECO:0000259" key="5">
    <source>
        <dbReference type="Pfam" id="PF07992"/>
    </source>
</evidence>
<keyword evidence="4" id="KW-0560">Oxidoreductase</keyword>
<dbReference type="InterPro" id="IPR028202">
    <property type="entry name" value="Reductase_C"/>
</dbReference>
<dbReference type="EMBL" id="QUQO01000001">
    <property type="protein sequence ID" value="RFB06263.1"/>
    <property type="molecule type" value="Genomic_DNA"/>
</dbReference>
<comment type="caution">
    <text evidence="7">The sequence shown here is derived from an EMBL/GenBank/DDBJ whole genome shotgun (WGS) entry which is preliminary data.</text>
</comment>
<dbReference type="Pfam" id="PF07992">
    <property type="entry name" value="Pyr_redox_2"/>
    <property type="match status" value="1"/>
</dbReference>
<evidence type="ECO:0000256" key="1">
    <source>
        <dbReference type="ARBA" id="ARBA00001974"/>
    </source>
</evidence>
<dbReference type="Gene3D" id="3.30.390.30">
    <property type="match status" value="1"/>
</dbReference>
<dbReference type="InterPro" id="IPR023753">
    <property type="entry name" value="FAD/NAD-binding_dom"/>
</dbReference>
<name>A0A371RLE3_9PROT</name>
<evidence type="ECO:0000256" key="2">
    <source>
        <dbReference type="ARBA" id="ARBA00022630"/>
    </source>
</evidence>
<dbReference type="InParanoid" id="A0A371RLE3"/>
<dbReference type="InterPro" id="IPR016156">
    <property type="entry name" value="FAD/NAD-linked_Rdtase_dimer_sf"/>
</dbReference>
<evidence type="ECO:0000256" key="3">
    <source>
        <dbReference type="ARBA" id="ARBA00022827"/>
    </source>
</evidence>
<keyword evidence="2" id="KW-0285">Flavoprotein</keyword>
<dbReference type="AlphaFoldDB" id="A0A371RLE3"/>
<keyword evidence="8" id="KW-1185">Reference proteome</keyword>
<dbReference type="GO" id="GO:0005737">
    <property type="term" value="C:cytoplasm"/>
    <property type="evidence" value="ECO:0007669"/>
    <property type="project" value="TreeGrafter"/>
</dbReference>
<organism evidence="7 8">
    <name type="scientific">Parvularcula marina</name>
    <dbReference type="NCBI Taxonomy" id="2292771"/>
    <lineage>
        <taxon>Bacteria</taxon>
        <taxon>Pseudomonadati</taxon>
        <taxon>Pseudomonadota</taxon>
        <taxon>Alphaproteobacteria</taxon>
        <taxon>Parvularculales</taxon>
        <taxon>Parvularculaceae</taxon>
        <taxon>Parvularcula</taxon>
    </lineage>
</organism>
<dbReference type="PRINTS" id="PR00368">
    <property type="entry name" value="FADPNR"/>
</dbReference>
<evidence type="ECO:0000313" key="8">
    <source>
        <dbReference type="Proteomes" id="UP000264589"/>
    </source>
</evidence>
<dbReference type="SUPFAM" id="SSF51905">
    <property type="entry name" value="FAD/NAD(P)-binding domain"/>
    <property type="match status" value="2"/>
</dbReference>
<dbReference type="PRINTS" id="PR00411">
    <property type="entry name" value="PNDRDTASEI"/>
</dbReference>
<feature type="domain" description="Reductase C-terminal" evidence="6">
    <location>
        <begin position="321"/>
        <end position="402"/>
    </location>
</feature>
<dbReference type="RefSeq" id="WP_116392897.1">
    <property type="nucleotide sequence ID" value="NZ_QUQO01000001.1"/>
</dbReference>
<feature type="domain" description="FAD/NAD(P)-binding" evidence="5">
    <location>
        <begin position="6"/>
        <end position="302"/>
    </location>
</feature>
<protein>
    <submittedName>
        <fullName evidence="7">Pyridine nucleotide-disulfide oxidoreductase</fullName>
    </submittedName>
</protein>
<evidence type="ECO:0000313" key="7">
    <source>
        <dbReference type="EMBL" id="RFB06263.1"/>
    </source>
</evidence>
<reference evidence="7 8" key="1">
    <citation type="submission" date="2018-08" db="EMBL/GenBank/DDBJ databases">
        <title>Parvularcula sp. SM1705, isolated from surface water of the South Sea China.</title>
        <authorList>
            <person name="Sun L."/>
        </authorList>
    </citation>
    <scope>NUCLEOTIDE SEQUENCE [LARGE SCALE GENOMIC DNA]</scope>
    <source>
        <strain evidence="7 8">SM1705</strain>
    </source>
</reference>
<evidence type="ECO:0000259" key="6">
    <source>
        <dbReference type="Pfam" id="PF14759"/>
    </source>
</evidence>
<dbReference type="Proteomes" id="UP000264589">
    <property type="component" value="Unassembled WGS sequence"/>
</dbReference>
<comment type="cofactor">
    <cofactor evidence="1">
        <name>FAD</name>
        <dbReference type="ChEBI" id="CHEBI:57692"/>
    </cofactor>
</comment>
<dbReference type="Pfam" id="PF14759">
    <property type="entry name" value="Reductase_C"/>
    <property type="match status" value="1"/>
</dbReference>
<keyword evidence="3" id="KW-0274">FAD</keyword>
<dbReference type="InterPro" id="IPR036188">
    <property type="entry name" value="FAD/NAD-bd_sf"/>
</dbReference>
<dbReference type="Gene3D" id="3.50.50.60">
    <property type="entry name" value="FAD/NAD(P)-binding domain"/>
    <property type="match status" value="2"/>
</dbReference>
<dbReference type="InterPro" id="IPR050446">
    <property type="entry name" value="FAD-oxidoreductase/Apoptosis"/>
</dbReference>
<proteinExistence type="predicted"/>
<dbReference type="PANTHER" id="PTHR43557:SF2">
    <property type="entry name" value="RIESKE DOMAIN-CONTAINING PROTEIN-RELATED"/>
    <property type="match status" value="1"/>
</dbReference>
<gene>
    <name evidence="7" type="ORF">DX908_13895</name>
</gene>